<gene>
    <name evidence="2" type="primary">ccoH</name>
    <name evidence="2" type="ORF">NBRC110019_23050</name>
</gene>
<dbReference type="Proteomes" id="UP001143545">
    <property type="component" value="Unassembled WGS sequence"/>
</dbReference>
<organism evidence="2 3">
    <name type="scientific">Neptunitalea chrysea</name>
    <dbReference type="NCBI Taxonomy" id="1647581"/>
    <lineage>
        <taxon>Bacteria</taxon>
        <taxon>Pseudomonadati</taxon>
        <taxon>Bacteroidota</taxon>
        <taxon>Flavobacteriia</taxon>
        <taxon>Flavobacteriales</taxon>
        <taxon>Flavobacteriaceae</taxon>
        <taxon>Neptunitalea</taxon>
    </lineage>
</organism>
<keyword evidence="3" id="KW-1185">Reference proteome</keyword>
<protein>
    <submittedName>
        <fullName evidence="2">Cytochrome Cbb3 oxidase maturation protein CcoH</fullName>
    </submittedName>
</protein>
<keyword evidence="1" id="KW-1133">Transmembrane helix</keyword>
<evidence type="ECO:0000256" key="1">
    <source>
        <dbReference type="SAM" id="Phobius"/>
    </source>
</evidence>
<proteinExistence type="predicted"/>
<evidence type="ECO:0000313" key="3">
    <source>
        <dbReference type="Proteomes" id="UP001143545"/>
    </source>
</evidence>
<keyword evidence="1" id="KW-0472">Membrane</keyword>
<dbReference type="Pfam" id="PF05751">
    <property type="entry name" value="FixH"/>
    <property type="match status" value="1"/>
</dbReference>
<keyword evidence="1" id="KW-0812">Transmembrane</keyword>
<dbReference type="AlphaFoldDB" id="A0A9W6B7X5"/>
<accession>A0A9W6B7X5</accession>
<reference evidence="2" key="1">
    <citation type="submission" date="2022-07" db="EMBL/GenBank/DDBJ databases">
        <title>Taxonomy of Novel Oxalotrophic and Methylotrophic Bacteria.</title>
        <authorList>
            <person name="Sahin N."/>
            <person name="Tani A."/>
        </authorList>
    </citation>
    <scope>NUCLEOTIDE SEQUENCE</scope>
    <source>
        <strain evidence="2">AM327</strain>
    </source>
</reference>
<evidence type="ECO:0000313" key="2">
    <source>
        <dbReference type="EMBL" id="GLB53265.1"/>
    </source>
</evidence>
<feature type="transmembrane region" description="Helical" evidence="1">
    <location>
        <begin position="7"/>
        <end position="27"/>
    </location>
</feature>
<dbReference type="InterPro" id="IPR008620">
    <property type="entry name" value="FixH"/>
</dbReference>
<name>A0A9W6B7X5_9FLAO</name>
<comment type="caution">
    <text evidence="2">The sequence shown here is derived from an EMBL/GenBank/DDBJ whole genome shotgun (WGS) entry which is preliminary data.</text>
</comment>
<dbReference type="EMBL" id="BRVP01000015">
    <property type="protein sequence ID" value="GLB53265.1"/>
    <property type="molecule type" value="Genomic_DNA"/>
</dbReference>
<sequence length="150" mass="17660">MKLKFNWGMGIVLAFVLFISYIMYFIITVSTDKSFDVEMVTEDYYKQELGYQKDINTLSLTKSMNMDVVFEKVDEGLLVQFPKKIKPGLVKGSMFLYRPSDKHMDFEIPISLSDSHLLIPNNRLKDGRWNITVKWDYINQSYLTKEQITF</sequence>
<dbReference type="RefSeq" id="WP_281755049.1">
    <property type="nucleotide sequence ID" value="NZ_BRVP01000015.1"/>
</dbReference>